<proteinExistence type="predicted"/>
<feature type="compositionally biased region" description="Polar residues" evidence="1">
    <location>
        <begin position="65"/>
        <end position="88"/>
    </location>
</feature>
<comment type="caution">
    <text evidence="2">The sequence shown here is derived from an EMBL/GenBank/DDBJ whole genome shotgun (WGS) entry which is preliminary data.</text>
</comment>
<dbReference type="EMBL" id="LGVG01000008">
    <property type="protein sequence ID" value="KNE28163.1"/>
    <property type="molecule type" value="Genomic_DNA"/>
</dbReference>
<dbReference type="RefSeq" id="WP_050446326.1">
    <property type="nucleotide sequence ID" value="NZ_LGVG01000008.1"/>
</dbReference>
<evidence type="ECO:0000313" key="2">
    <source>
        <dbReference type="EMBL" id="KNE28163.1"/>
    </source>
</evidence>
<protein>
    <submittedName>
        <fullName evidence="2">Uncharacterized protein</fullName>
    </submittedName>
</protein>
<dbReference type="Proteomes" id="UP000037511">
    <property type="component" value="Unassembled WGS sequence"/>
</dbReference>
<sequence>MARYIALERGQIPAKTRATKRADAPDDRPVNRMIEPGEVFEFDGPRGKWMEPYDGPVTDSEGNAEGQSNATTTGQTVRGGSRAQTGRGAQTGSGTQ</sequence>
<feature type="region of interest" description="Disordered" evidence="1">
    <location>
        <begin position="1"/>
        <end position="96"/>
    </location>
</feature>
<name>A0AAW3IA09_9BURK</name>
<accession>A0AAW3IA09</accession>
<dbReference type="AlphaFoldDB" id="A0AAW3IA09"/>
<evidence type="ECO:0000256" key="1">
    <source>
        <dbReference type="SAM" id="MobiDB-lite"/>
    </source>
</evidence>
<organism evidence="2 3">
    <name type="scientific">Achromobacter spanius</name>
    <dbReference type="NCBI Taxonomy" id="217203"/>
    <lineage>
        <taxon>Bacteria</taxon>
        <taxon>Pseudomonadati</taxon>
        <taxon>Pseudomonadota</taxon>
        <taxon>Betaproteobacteria</taxon>
        <taxon>Burkholderiales</taxon>
        <taxon>Alcaligenaceae</taxon>
        <taxon>Achromobacter</taxon>
    </lineage>
</organism>
<feature type="compositionally biased region" description="Basic and acidic residues" evidence="1">
    <location>
        <begin position="20"/>
        <end position="30"/>
    </location>
</feature>
<reference evidence="2 3" key="1">
    <citation type="submission" date="2015-07" db="EMBL/GenBank/DDBJ databases">
        <title>Draft genome of Achromobacter spanius.</title>
        <authorList>
            <person name="Wang X."/>
        </authorList>
    </citation>
    <scope>NUCLEOTIDE SEQUENCE [LARGE SCALE GENOMIC DNA]</scope>
    <source>
        <strain evidence="2 3">CGMCC9173</strain>
    </source>
</reference>
<evidence type="ECO:0000313" key="3">
    <source>
        <dbReference type="Proteomes" id="UP000037511"/>
    </source>
</evidence>
<gene>
    <name evidence="2" type="ORF">AFM18_08330</name>
</gene>